<name>A0A4R5C2Z3_9ACTN</name>
<protein>
    <recommendedName>
        <fullName evidence="1">Carrier domain-containing protein</fullName>
    </recommendedName>
</protein>
<comment type="caution">
    <text evidence="2">The sequence shown here is derived from an EMBL/GenBank/DDBJ whole genome shotgun (WGS) entry which is preliminary data.</text>
</comment>
<evidence type="ECO:0000313" key="2">
    <source>
        <dbReference type="EMBL" id="TDD92919.1"/>
    </source>
</evidence>
<dbReference type="InterPro" id="IPR036736">
    <property type="entry name" value="ACP-like_sf"/>
</dbReference>
<dbReference type="PROSITE" id="PS50075">
    <property type="entry name" value="CARRIER"/>
    <property type="match status" value="1"/>
</dbReference>
<gene>
    <name evidence="2" type="ORF">E1293_00130</name>
</gene>
<dbReference type="EMBL" id="SMKY01000001">
    <property type="protein sequence ID" value="TDD92919.1"/>
    <property type="molecule type" value="Genomic_DNA"/>
</dbReference>
<proteinExistence type="predicted"/>
<dbReference type="InterPro" id="IPR009081">
    <property type="entry name" value="PP-bd_ACP"/>
</dbReference>
<organism evidence="2 3">
    <name type="scientific">Actinomadura darangshiensis</name>
    <dbReference type="NCBI Taxonomy" id="705336"/>
    <lineage>
        <taxon>Bacteria</taxon>
        <taxon>Bacillati</taxon>
        <taxon>Actinomycetota</taxon>
        <taxon>Actinomycetes</taxon>
        <taxon>Streptosporangiales</taxon>
        <taxon>Thermomonosporaceae</taxon>
        <taxon>Actinomadura</taxon>
    </lineage>
</organism>
<dbReference type="SUPFAM" id="SSF47336">
    <property type="entry name" value="ACP-like"/>
    <property type="match status" value="1"/>
</dbReference>
<dbReference type="Pfam" id="PF00550">
    <property type="entry name" value="PP-binding"/>
    <property type="match status" value="1"/>
</dbReference>
<dbReference type="AlphaFoldDB" id="A0A4R5C2Z3"/>
<keyword evidence="3" id="KW-1185">Reference proteome</keyword>
<dbReference type="Gene3D" id="1.10.1200.10">
    <property type="entry name" value="ACP-like"/>
    <property type="match status" value="1"/>
</dbReference>
<feature type="domain" description="Carrier" evidence="1">
    <location>
        <begin position="5"/>
        <end position="80"/>
    </location>
</feature>
<dbReference type="Proteomes" id="UP000295578">
    <property type="component" value="Unassembled WGS sequence"/>
</dbReference>
<dbReference type="OrthoDB" id="3872735at2"/>
<sequence length="83" mass="9377">MLTRDQIFETLKDNLHLISEETRGKEISEDASLAEYGTDSLELIEVASRTMKQLNVKVPRTEVSKIDSIGELVTLFEKAAHKD</sequence>
<reference evidence="2 3" key="1">
    <citation type="submission" date="2019-03" db="EMBL/GenBank/DDBJ databases">
        <title>Draft genome sequences of novel Actinobacteria.</title>
        <authorList>
            <person name="Sahin N."/>
            <person name="Ay H."/>
            <person name="Saygin H."/>
        </authorList>
    </citation>
    <scope>NUCLEOTIDE SEQUENCE [LARGE SCALE GENOMIC DNA]</scope>
    <source>
        <strain evidence="2 3">DSM 45941</strain>
    </source>
</reference>
<dbReference type="RefSeq" id="WP_132192430.1">
    <property type="nucleotide sequence ID" value="NZ_SMKY01000001.1"/>
</dbReference>
<evidence type="ECO:0000259" key="1">
    <source>
        <dbReference type="PROSITE" id="PS50075"/>
    </source>
</evidence>
<accession>A0A4R5C2Z3</accession>
<evidence type="ECO:0000313" key="3">
    <source>
        <dbReference type="Proteomes" id="UP000295578"/>
    </source>
</evidence>